<reference evidence="4" key="2">
    <citation type="submission" date="2020-05" db="UniProtKB">
        <authorList>
            <consortium name="Ensembl"/>
        </authorList>
    </citation>
    <scope>IDENTIFICATION</scope>
</reference>
<evidence type="ECO:0000256" key="2">
    <source>
        <dbReference type="ARBA" id="ARBA00022737"/>
    </source>
</evidence>
<protein>
    <submittedName>
        <fullName evidence="4">Uncharacterized protein</fullName>
    </submittedName>
</protein>
<accession>A0A6I8S2Y6</accession>
<organism evidence="4">
    <name type="scientific">Xenopus tropicalis</name>
    <name type="common">Western clawed frog</name>
    <name type="synonym">Silurana tropicalis</name>
    <dbReference type="NCBI Taxonomy" id="8364"/>
    <lineage>
        <taxon>Eukaryota</taxon>
        <taxon>Metazoa</taxon>
        <taxon>Chordata</taxon>
        <taxon>Craniata</taxon>
        <taxon>Vertebrata</taxon>
        <taxon>Euteleostomi</taxon>
        <taxon>Amphibia</taxon>
        <taxon>Batrachia</taxon>
        <taxon>Anura</taxon>
        <taxon>Pipoidea</taxon>
        <taxon>Pipidae</taxon>
        <taxon>Xenopodinae</taxon>
        <taxon>Xenopus</taxon>
        <taxon>Silurana</taxon>
    </lineage>
</organism>
<keyword evidence="3" id="KW-0812">Transmembrane</keyword>
<dbReference type="Ensembl" id="ENSXETT00000092229">
    <property type="protein sequence ID" value="ENSXETP00000089246"/>
    <property type="gene ID" value="ENSXETG00000040343"/>
</dbReference>
<dbReference type="PANTHER" id="PTHR24369:SF161">
    <property type="entry name" value="LEUCINE-RICH REPEAT-CONTAINING PROTEIN 53"/>
    <property type="match status" value="1"/>
</dbReference>
<feature type="transmembrane region" description="Helical" evidence="3">
    <location>
        <begin position="280"/>
        <end position="304"/>
    </location>
</feature>
<reference evidence="4" key="1">
    <citation type="journal article" date="2010" name="Science">
        <title>The genome of the Western clawed frog Xenopus tropicalis.</title>
        <authorList>
            <person name="Hellsten U."/>
            <person name="Harland R.M."/>
            <person name="Gilchrist M.J."/>
            <person name="Hendrix D."/>
            <person name="Jurka J."/>
            <person name="Kapitonov V."/>
            <person name="Ovcharenko I."/>
            <person name="Putnam N.H."/>
            <person name="Shu S."/>
            <person name="Taher L."/>
            <person name="Blitz I.L."/>
            <person name="Blumberg B."/>
            <person name="Dichmann D.S."/>
            <person name="Dubchak I."/>
            <person name="Amaya E."/>
            <person name="Detter J.C."/>
            <person name="Fletcher R."/>
            <person name="Gerhard D.S."/>
            <person name="Goodstein D."/>
            <person name="Graves T."/>
            <person name="Grigoriev I.V."/>
            <person name="Grimwood J."/>
            <person name="Kawashima T."/>
            <person name="Lindquist E."/>
            <person name="Lucas S.M."/>
            <person name="Mead P.E."/>
            <person name="Mitros T."/>
            <person name="Ogino H."/>
            <person name="Ohta Y."/>
            <person name="Poliakov A.V."/>
            <person name="Pollet N."/>
            <person name="Robert J."/>
            <person name="Salamov A."/>
            <person name="Sater A.K."/>
            <person name="Schmutz J."/>
            <person name="Terry A."/>
            <person name="Vize P.D."/>
            <person name="Warren W.C."/>
            <person name="Wells D."/>
            <person name="Wills A."/>
            <person name="Wilson R.K."/>
            <person name="Zimmerman L.B."/>
            <person name="Zorn A.M."/>
            <person name="Grainger R."/>
            <person name="Grammer T."/>
            <person name="Khokha M.K."/>
            <person name="Richardson P.M."/>
            <person name="Rokhsar D.S."/>
        </authorList>
    </citation>
    <scope>NUCLEOTIDE SEQUENCE [LARGE SCALE GENOMIC DNA]</scope>
    <source>
        <strain evidence="4">Nigerian</strain>
    </source>
</reference>
<keyword evidence="3" id="KW-0472">Membrane</keyword>
<proteinExistence type="predicted"/>
<evidence type="ECO:0000256" key="3">
    <source>
        <dbReference type="SAM" id="Phobius"/>
    </source>
</evidence>
<dbReference type="InterPro" id="IPR003591">
    <property type="entry name" value="Leu-rich_rpt_typical-subtyp"/>
</dbReference>
<evidence type="ECO:0000313" key="4">
    <source>
        <dbReference type="Ensembl" id="ENSXETP00000089246"/>
    </source>
</evidence>
<dbReference type="SMART" id="SM00369">
    <property type="entry name" value="LRR_TYP"/>
    <property type="match status" value="5"/>
</dbReference>
<dbReference type="Gene3D" id="3.80.10.10">
    <property type="entry name" value="Ribonuclease Inhibitor"/>
    <property type="match status" value="2"/>
</dbReference>
<evidence type="ECO:0000256" key="1">
    <source>
        <dbReference type="ARBA" id="ARBA00022614"/>
    </source>
</evidence>
<dbReference type="GeneTree" id="ENSGT00940000165601"/>
<keyword evidence="3" id="KW-1133">Transmembrane helix</keyword>
<dbReference type="PANTHER" id="PTHR24369">
    <property type="entry name" value="ANTIGEN BSP, PUTATIVE-RELATED"/>
    <property type="match status" value="1"/>
</dbReference>
<dbReference type="InParanoid" id="A0A6I8S2Y6"/>
<dbReference type="PROSITE" id="PS51450">
    <property type="entry name" value="LRR"/>
    <property type="match status" value="2"/>
</dbReference>
<dbReference type="InterPro" id="IPR032675">
    <property type="entry name" value="LRR_dom_sf"/>
</dbReference>
<dbReference type="AlphaFoldDB" id="A0A6I8S2Y6"/>
<name>A0A6I8S2Y6_XENTR</name>
<dbReference type="SUPFAM" id="SSF52058">
    <property type="entry name" value="L domain-like"/>
    <property type="match status" value="1"/>
</dbReference>
<keyword evidence="1" id="KW-0433">Leucine-rich repeat</keyword>
<dbReference type="Pfam" id="PF13855">
    <property type="entry name" value="LRR_8"/>
    <property type="match status" value="2"/>
</dbReference>
<dbReference type="InterPro" id="IPR050541">
    <property type="entry name" value="LRR_TM_domain-containing"/>
</dbReference>
<dbReference type="InterPro" id="IPR001611">
    <property type="entry name" value="Leu-rich_rpt"/>
</dbReference>
<keyword evidence="2" id="KW-0677">Repeat</keyword>
<sequence length="473" mass="53439">MRCFFLDIYIPFNEYSFSFAAVPKKTKSLIITDGNVSLINISSFLNLPDLTQLTLINSRIARIHEDTFYNLAKLKSLILDNNDISDASITEKTLFPLQNLEILKLNNNVLSSIYGPWFKSTNKLIRLELKGNHITKLTYISFRTEALGCLRHLDLSINFISFIEEYAFQALHQLRELDLSKNRLTTVPDTFSLLSHLILLNLSHNQWNCTCELQRLSDFLQNYTSSAARILKNENDLHCSYSSSPTVRTVLQLTGRNCLSAPHNITILKDKGKTFSLRDFVLIAVLCLAGAISLFCLMTVLVMLKLHKVSEEASRNCCSGIFRKIQGCLCTTNPHSKQHVNFRLNKGSETNVMSIMDYPGIENTTTEHGSSTAKPEFHPSNLSFRVKSKEMIESVKGSYFICLDCRLIQQCPCNAPDSLGNLLETNEVEGLTNIAERIVTNPRDFRPAAHWEGVHSTILQELSECNKETPPSC</sequence>